<keyword evidence="4" id="KW-1185">Reference proteome</keyword>
<feature type="compositionally biased region" description="Polar residues" evidence="2">
    <location>
        <begin position="20"/>
        <end position="49"/>
    </location>
</feature>
<feature type="compositionally biased region" description="Polar residues" evidence="2">
    <location>
        <begin position="458"/>
        <end position="467"/>
    </location>
</feature>
<gene>
    <name evidence="3" type="ORF">K490DRAFT_69498</name>
</gene>
<feature type="compositionally biased region" description="Polar residues" evidence="2">
    <location>
        <begin position="172"/>
        <end position="181"/>
    </location>
</feature>
<feature type="compositionally biased region" description="Polar residues" evidence="2">
    <location>
        <begin position="1"/>
        <end position="13"/>
    </location>
</feature>
<accession>A0A9P4HPS7</accession>
<feature type="region of interest" description="Disordered" evidence="2">
    <location>
        <begin position="452"/>
        <end position="545"/>
    </location>
</feature>
<comment type="caution">
    <text evidence="3">The sequence shown here is derived from an EMBL/GenBank/DDBJ whole genome shotgun (WGS) entry which is preliminary data.</text>
</comment>
<reference evidence="3" key="1">
    <citation type="journal article" date="2020" name="Stud. Mycol.">
        <title>101 Dothideomycetes genomes: a test case for predicting lifestyles and emergence of pathogens.</title>
        <authorList>
            <person name="Haridas S."/>
            <person name="Albert R."/>
            <person name="Binder M."/>
            <person name="Bloem J."/>
            <person name="Labutti K."/>
            <person name="Salamov A."/>
            <person name="Andreopoulos B."/>
            <person name="Baker S."/>
            <person name="Barry K."/>
            <person name="Bills G."/>
            <person name="Bluhm B."/>
            <person name="Cannon C."/>
            <person name="Castanera R."/>
            <person name="Culley D."/>
            <person name="Daum C."/>
            <person name="Ezra D."/>
            <person name="Gonzalez J."/>
            <person name="Henrissat B."/>
            <person name="Kuo A."/>
            <person name="Liang C."/>
            <person name="Lipzen A."/>
            <person name="Lutzoni F."/>
            <person name="Magnuson J."/>
            <person name="Mondo S."/>
            <person name="Nolan M."/>
            <person name="Ohm R."/>
            <person name="Pangilinan J."/>
            <person name="Park H.-J."/>
            <person name="Ramirez L."/>
            <person name="Alfaro M."/>
            <person name="Sun H."/>
            <person name="Tritt A."/>
            <person name="Yoshinaga Y."/>
            <person name="Zwiers L.-H."/>
            <person name="Turgeon B."/>
            <person name="Goodwin S."/>
            <person name="Spatafora J."/>
            <person name="Crous P."/>
            <person name="Grigoriev I."/>
        </authorList>
    </citation>
    <scope>NUCLEOTIDE SEQUENCE</scope>
    <source>
        <strain evidence="3">CBS 121410</strain>
    </source>
</reference>
<evidence type="ECO:0000313" key="3">
    <source>
        <dbReference type="EMBL" id="KAF2083749.1"/>
    </source>
</evidence>
<feature type="region of interest" description="Disordered" evidence="2">
    <location>
        <begin position="1"/>
        <end position="53"/>
    </location>
</feature>
<dbReference type="AlphaFoldDB" id="A0A9P4HPS7"/>
<proteinExistence type="predicted"/>
<evidence type="ECO:0000313" key="4">
    <source>
        <dbReference type="Proteomes" id="UP000799776"/>
    </source>
</evidence>
<feature type="compositionally biased region" description="Polar residues" evidence="2">
    <location>
        <begin position="498"/>
        <end position="508"/>
    </location>
</feature>
<feature type="region of interest" description="Disordered" evidence="2">
    <location>
        <begin position="172"/>
        <end position="227"/>
    </location>
</feature>
<feature type="compositionally biased region" description="Basic and acidic residues" evidence="2">
    <location>
        <begin position="533"/>
        <end position="545"/>
    </location>
</feature>
<evidence type="ECO:0000256" key="2">
    <source>
        <dbReference type="SAM" id="MobiDB-lite"/>
    </source>
</evidence>
<dbReference type="EMBL" id="ML978760">
    <property type="protein sequence ID" value="KAF2083749.1"/>
    <property type="molecule type" value="Genomic_DNA"/>
</dbReference>
<evidence type="ECO:0000256" key="1">
    <source>
        <dbReference type="SAM" id="Coils"/>
    </source>
</evidence>
<protein>
    <submittedName>
        <fullName evidence="3">Uncharacterized protein</fullName>
    </submittedName>
</protein>
<keyword evidence="1" id="KW-0175">Coiled coil</keyword>
<dbReference type="OrthoDB" id="407617at2759"/>
<organism evidence="3 4">
    <name type="scientific">Saccharata proteae CBS 121410</name>
    <dbReference type="NCBI Taxonomy" id="1314787"/>
    <lineage>
        <taxon>Eukaryota</taxon>
        <taxon>Fungi</taxon>
        <taxon>Dikarya</taxon>
        <taxon>Ascomycota</taxon>
        <taxon>Pezizomycotina</taxon>
        <taxon>Dothideomycetes</taxon>
        <taxon>Dothideomycetes incertae sedis</taxon>
        <taxon>Botryosphaeriales</taxon>
        <taxon>Saccharataceae</taxon>
        <taxon>Saccharata</taxon>
    </lineage>
</organism>
<name>A0A9P4HPS7_9PEZI</name>
<dbReference type="Proteomes" id="UP000799776">
    <property type="component" value="Unassembled WGS sequence"/>
</dbReference>
<feature type="coiled-coil region" evidence="1">
    <location>
        <begin position="295"/>
        <end position="322"/>
    </location>
</feature>
<sequence length="545" mass="59386">MSENSVDETSLSSPDPAATRRNSNATMTNNTADESGNQSNDSAEAQTDNWPADTDSLMRLSLRSRGYSDLSVAPSTVVGVPPPTDASGDDVRIHPRVNLNQVNEGLIGQPVIVPGNTPAVTTPTGAYVPSPLSGMATINESLEHLPENGDEGVGNIYRSASLANLMNALTGTAKSRTPSTESSEDMGSPLMVQCARPPRDPDSPTPGQFDGNGVPDSSPVAKPRVSGVDGVLEETDWQEDVMNEVENSHSRLVNLARDKHRKEPKKSAQAHYLKLLRDVLARSSMDVVVNAGGDLMKFAEKVNQLERQFHSMEEQVKVQDGQITEQRQVIDDCNSTIITMREYADETVSRNNETIQSMQAVLDRQQEAIRVQKAKLGAIQAQTENIQAQYQVHVEEFENQHDELAMVKKLFREKVKRQDESLAEIFTTLDITPQSAVGSPLVSPILGARSPFPKSPLIKSNGTSTLGSPAVSPEVKPEQQSSSSSRRHSNYDLDIKPQQKSAASSRRPSNFDLDVKPQQKSAGPSRRPSNYDLDVHETSSADSER</sequence>